<organism evidence="1">
    <name type="scientific">marine sediment metagenome</name>
    <dbReference type="NCBI Taxonomy" id="412755"/>
    <lineage>
        <taxon>unclassified sequences</taxon>
        <taxon>metagenomes</taxon>
        <taxon>ecological metagenomes</taxon>
    </lineage>
</organism>
<reference evidence="1" key="1">
    <citation type="journal article" date="2015" name="Nature">
        <title>Complex archaea that bridge the gap between prokaryotes and eukaryotes.</title>
        <authorList>
            <person name="Spang A."/>
            <person name="Saw J.H."/>
            <person name="Jorgensen S.L."/>
            <person name="Zaremba-Niedzwiedzka K."/>
            <person name="Martijn J."/>
            <person name="Lind A.E."/>
            <person name="van Eijk R."/>
            <person name="Schleper C."/>
            <person name="Guy L."/>
            <person name="Ettema T.J."/>
        </authorList>
    </citation>
    <scope>NUCLEOTIDE SEQUENCE</scope>
</reference>
<dbReference type="EMBL" id="LAZR01053932">
    <property type="protein sequence ID" value="KKK79651.1"/>
    <property type="molecule type" value="Genomic_DNA"/>
</dbReference>
<sequence>MKLKMKDGDVQENIETAEWGYNLISNVGNMDGKPWTKKQLQRLKRRMYEEYVFDYE</sequence>
<gene>
    <name evidence="1" type="ORF">LCGC14_2831370</name>
</gene>
<name>A0A0F9B4W9_9ZZZZ</name>
<protein>
    <submittedName>
        <fullName evidence="1">Uncharacterized protein</fullName>
    </submittedName>
</protein>
<comment type="caution">
    <text evidence="1">The sequence shown here is derived from an EMBL/GenBank/DDBJ whole genome shotgun (WGS) entry which is preliminary data.</text>
</comment>
<proteinExistence type="predicted"/>
<accession>A0A0F9B4W9</accession>
<evidence type="ECO:0000313" key="1">
    <source>
        <dbReference type="EMBL" id="KKK79651.1"/>
    </source>
</evidence>
<dbReference type="AlphaFoldDB" id="A0A0F9B4W9"/>